<dbReference type="InterPro" id="IPR005569">
    <property type="entry name" value="Arc_DNA-bd_dom"/>
</dbReference>
<dbReference type="EMBL" id="FOXK01000003">
    <property type="protein sequence ID" value="SFP52981.1"/>
    <property type="molecule type" value="Genomic_DNA"/>
</dbReference>
<dbReference type="Proteomes" id="UP000182025">
    <property type="component" value="Unassembled WGS sequence"/>
</dbReference>
<accession>A0A1I5R3T6</accession>
<feature type="domain" description="Arc-like DNA binding" evidence="1">
    <location>
        <begin position="3"/>
        <end position="44"/>
    </location>
</feature>
<dbReference type="Pfam" id="PF03869">
    <property type="entry name" value="Arc"/>
    <property type="match status" value="1"/>
</dbReference>
<proteinExistence type="predicted"/>
<dbReference type="Gene3D" id="1.10.1220.10">
    <property type="entry name" value="Met repressor-like"/>
    <property type="match status" value="1"/>
</dbReference>
<name>A0A1I5R3T6_9GAMM</name>
<protein>
    <submittedName>
        <fullName evidence="2">Arc-like DNA binding domain-containing protein</fullName>
    </submittedName>
</protein>
<dbReference type="AlphaFoldDB" id="A0A1I5R3T6"/>
<sequence length="146" mass="16186">MKRTDPQFKLRIPENLKAKVDDSAKANHRSVNAEIVARLEASFDEGVTLEKLVPVKKAQELSLIARRRIPDIVRQRIIKAINKAIAMGHSAASAEFYDLDLEGGLSGEEASDLLHGIDEELLNAGYEVEWDGPAAVTIFLWPPERA</sequence>
<evidence type="ECO:0000313" key="3">
    <source>
        <dbReference type="Proteomes" id="UP000182025"/>
    </source>
</evidence>
<dbReference type="SUPFAM" id="SSF47598">
    <property type="entry name" value="Ribbon-helix-helix"/>
    <property type="match status" value="1"/>
</dbReference>
<dbReference type="InterPro" id="IPR010985">
    <property type="entry name" value="Ribbon_hlx_hlx"/>
</dbReference>
<dbReference type="RefSeq" id="WP_074914224.1">
    <property type="nucleotide sequence ID" value="NZ_FOXK01000003.1"/>
</dbReference>
<evidence type="ECO:0000313" key="2">
    <source>
        <dbReference type="EMBL" id="SFP52981.1"/>
    </source>
</evidence>
<evidence type="ECO:0000259" key="1">
    <source>
        <dbReference type="Pfam" id="PF03869"/>
    </source>
</evidence>
<keyword evidence="3" id="KW-1185">Reference proteome</keyword>
<dbReference type="OrthoDB" id="8117140at2"/>
<reference evidence="3" key="1">
    <citation type="submission" date="2016-10" db="EMBL/GenBank/DDBJ databases">
        <authorList>
            <person name="Varghese N."/>
            <person name="Submissions S."/>
        </authorList>
    </citation>
    <scope>NUCLEOTIDE SEQUENCE [LARGE SCALE GENOMIC DNA]</scope>
    <source>
        <strain evidence="3">JCM 15604</strain>
    </source>
</reference>
<organism evidence="2 3">
    <name type="scientific">Ectopseudomonas toyotomiensis</name>
    <dbReference type="NCBI Taxonomy" id="554344"/>
    <lineage>
        <taxon>Bacteria</taxon>
        <taxon>Pseudomonadati</taxon>
        <taxon>Pseudomonadota</taxon>
        <taxon>Gammaproteobacteria</taxon>
        <taxon>Pseudomonadales</taxon>
        <taxon>Pseudomonadaceae</taxon>
        <taxon>Ectopseudomonas</taxon>
    </lineage>
</organism>
<dbReference type="GO" id="GO:0006355">
    <property type="term" value="P:regulation of DNA-templated transcription"/>
    <property type="evidence" value="ECO:0007669"/>
    <property type="project" value="InterPro"/>
</dbReference>
<dbReference type="InterPro" id="IPR013321">
    <property type="entry name" value="Arc_rbn_hlx_hlx"/>
</dbReference>
<dbReference type="GO" id="GO:0003677">
    <property type="term" value="F:DNA binding"/>
    <property type="evidence" value="ECO:0007669"/>
    <property type="project" value="InterPro"/>
</dbReference>
<gene>
    <name evidence="2" type="ORF">SAMN05216177_103270</name>
</gene>